<reference evidence="1 2" key="1">
    <citation type="submission" date="2016-07" db="EMBL/GenBank/DDBJ databases">
        <title>Draft genome of Scalindua rubra, obtained from a brine-seawater interface in the Red Sea, sheds light on salt adaptation in anammox bacteria.</title>
        <authorList>
            <person name="Speth D.R."/>
            <person name="Lagkouvardos I."/>
            <person name="Wang Y."/>
            <person name="Qian P.-Y."/>
            <person name="Dutilh B.E."/>
            <person name="Jetten M.S."/>
        </authorList>
    </citation>
    <scope>NUCLEOTIDE SEQUENCE [LARGE SCALE GENOMIC DNA]</scope>
    <source>
        <strain evidence="1">BSI-1</strain>
    </source>
</reference>
<evidence type="ECO:0000313" key="2">
    <source>
        <dbReference type="Proteomes" id="UP000094056"/>
    </source>
</evidence>
<gene>
    <name evidence="1" type="ORF">SCARUB_01942</name>
</gene>
<name>A0A1E3XBC6_9BACT</name>
<proteinExistence type="predicted"/>
<dbReference type="EMBL" id="MAYW01000043">
    <property type="protein sequence ID" value="ODS32941.1"/>
    <property type="molecule type" value="Genomic_DNA"/>
</dbReference>
<sequence length="40" mass="4645">MQIKIIAIKPFQGKIFIGEYSVSDHAVKRMIKREITRGKL</sequence>
<dbReference type="Proteomes" id="UP000094056">
    <property type="component" value="Unassembled WGS sequence"/>
</dbReference>
<organism evidence="1 2">
    <name type="scientific">Candidatus Scalindua rubra</name>
    <dbReference type="NCBI Taxonomy" id="1872076"/>
    <lineage>
        <taxon>Bacteria</taxon>
        <taxon>Pseudomonadati</taxon>
        <taxon>Planctomycetota</taxon>
        <taxon>Candidatus Brocadiia</taxon>
        <taxon>Candidatus Brocadiales</taxon>
        <taxon>Candidatus Scalinduaceae</taxon>
        <taxon>Candidatus Scalindua</taxon>
    </lineage>
</organism>
<evidence type="ECO:0000313" key="1">
    <source>
        <dbReference type="EMBL" id="ODS32941.1"/>
    </source>
</evidence>
<accession>A0A1E3XBC6</accession>
<protein>
    <submittedName>
        <fullName evidence="1">Uncharacterized protein</fullName>
    </submittedName>
</protein>
<dbReference type="AlphaFoldDB" id="A0A1E3XBC6"/>
<comment type="caution">
    <text evidence="1">The sequence shown here is derived from an EMBL/GenBank/DDBJ whole genome shotgun (WGS) entry which is preliminary data.</text>
</comment>